<proteinExistence type="predicted"/>
<accession>A0A3G5KZD3</accession>
<accession>Q74RE0</accession>
<sequence length="37" mass="3998">MFLESMSSPLNLVLPLNGVLWLKQTAKSVMPASGVTH</sequence>
<name>A0A384KN03_YERPE</name>
<dbReference type="PaxDb" id="214092-YPO3744"/>
<dbReference type="PIR" id="AH0455">
    <property type="entry name" value="AH0455"/>
</dbReference>
<organism evidence="1 2">
    <name type="scientific">Yersinia pestis</name>
    <dbReference type="NCBI Taxonomy" id="632"/>
    <lineage>
        <taxon>Bacteria</taxon>
        <taxon>Pseudomonadati</taxon>
        <taxon>Pseudomonadota</taxon>
        <taxon>Gammaproteobacteria</taxon>
        <taxon>Enterobacterales</taxon>
        <taxon>Yersiniaceae</taxon>
        <taxon>Yersinia</taxon>
    </lineage>
</organism>
<dbReference type="PATRIC" id="fig|214092.21.peg.4262"/>
<reference evidence="1 2" key="1">
    <citation type="journal article" date="2001" name="Nature">
        <title>Genome sequence of Yersinia pestis, the causative agent of plague.</title>
        <authorList>
            <person name="Parkhill J."/>
            <person name="Wren B.W."/>
            <person name="Thomson N.R."/>
            <person name="Titball R.W."/>
            <person name="Holden M.T.G."/>
            <person name="Prentice M.B."/>
            <person name="Sebaihia M."/>
            <person name="James K.D."/>
            <person name="Churcher C."/>
            <person name="Mungall K.L."/>
            <person name="Baker S."/>
            <person name="Basham D."/>
            <person name="Bentley S.D."/>
            <person name="Brooks K."/>
            <person name="Cerdeno-Tarraga A.M."/>
            <person name="Chillingworth T."/>
            <person name="Cronin A."/>
            <person name="Davies R.M."/>
            <person name="Davis P."/>
            <person name="Dougan G."/>
            <person name="Feltwell T."/>
            <person name="Hamlin N."/>
            <person name="Holroyd S."/>
            <person name="Jagels K."/>
            <person name="Leather S."/>
            <person name="Karlyshev A.V."/>
            <person name="Moule S."/>
            <person name="Oyston P.C.F."/>
            <person name="Quail M."/>
            <person name="Rutherford K."/>
            <person name="Simmonds M."/>
            <person name="Skelton J."/>
            <person name="Stevens K."/>
            <person name="Whitehead S."/>
            <person name="Barrell B.G."/>
        </authorList>
    </citation>
    <scope>NUCLEOTIDE SEQUENCE [LARGE SCALE GENOMIC DNA]</scope>
    <source>
        <strain evidence="2">CO-92 / Biovar Orientalis</strain>
    </source>
</reference>
<accession>A0A384KN03</accession>
<evidence type="ECO:0000313" key="1">
    <source>
        <dbReference type="EMBL" id="CAL22331.1"/>
    </source>
</evidence>
<keyword evidence="2" id="KW-1185">Reference proteome</keyword>
<dbReference type="KEGG" id="ype:YPO3744"/>
<dbReference type="AlphaFoldDB" id="A0A384KN03"/>
<gene>
    <name evidence="1" type="ordered locus">YPO3744</name>
</gene>
<evidence type="ECO:0000313" key="2">
    <source>
        <dbReference type="Proteomes" id="UP000000815"/>
    </source>
</evidence>
<accession>A0A2S9PDF0</accession>
<dbReference type="EMBL" id="AL590842">
    <property type="protein sequence ID" value="CAL22331.1"/>
    <property type="molecule type" value="Genomic_DNA"/>
</dbReference>
<dbReference type="Proteomes" id="UP000000815">
    <property type="component" value="Chromosome"/>
</dbReference>
<protein>
    <submittedName>
        <fullName evidence="1">Uncharacterized protein</fullName>
    </submittedName>
</protein>
<accession>A0A5P8YBI2</accession>